<organism evidence="1 2">
    <name type="scientific">Klebsiella pneumoniae</name>
    <dbReference type="NCBI Taxonomy" id="573"/>
    <lineage>
        <taxon>Bacteria</taxon>
        <taxon>Pseudomonadati</taxon>
        <taxon>Pseudomonadota</taxon>
        <taxon>Gammaproteobacteria</taxon>
        <taxon>Enterobacterales</taxon>
        <taxon>Enterobacteriaceae</taxon>
        <taxon>Klebsiella/Raoultella group</taxon>
        <taxon>Klebsiella</taxon>
        <taxon>Klebsiella pneumoniae complex</taxon>
    </lineage>
</organism>
<protein>
    <submittedName>
        <fullName evidence="1">Transcriptional regulator</fullName>
    </submittedName>
</protein>
<dbReference type="Gene3D" id="1.10.357.10">
    <property type="entry name" value="Tetracycline Repressor, domain 2"/>
    <property type="match status" value="1"/>
</dbReference>
<gene>
    <name evidence="1" type="primary">nemR_2</name>
    <name evidence="1" type="ORF">NCTC9617_01159</name>
</gene>
<dbReference type="Proteomes" id="UP000255167">
    <property type="component" value="Unassembled WGS sequence"/>
</dbReference>
<proteinExistence type="predicted"/>
<dbReference type="AlphaFoldDB" id="A0A378F6Q9"/>
<evidence type="ECO:0000313" key="2">
    <source>
        <dbReference type="Proteomes" id="UP000255167"/>
    </source>
</evidence>
<dbReference type="EMBL" id="UGNC01000004">
    <property type="protein sequence ID" value="STW39634.1"/>
    <property type="molecule type" value="Genomic_DNA"/>
</dbReference>
<dbReference type="SUPFAM" id="SSF48498">
    <property type="entry name" value="Tetracyclin repressor-like, C-terminal domain"/>
    <property type="match status" value="1"/>
</dbReference>
<sequence>MRQSLIYGLEPWKASGCIRFAKSNRINFNQSSRYKEGSLAFDGEAMTLSQVLYSLWLGANLQAKITRSATPLESALAHAKQIIAAPAV</sequence>
<name>A0A378F6Q9_KLEPN</name>
<dbReference type="InterPro" id="IPR036271">
    <property type="entry name" value="Tet_transcr_reg_TetR-rel_C_sf"/>
</dbReference>
<reference evidence="1 2" key="1">
    <citation type="submission" date="2018-06" db="EMBL/GenBank/DDBJ databases">
        <authorList>
            <consortium name="Pathogen Informatics"/>
            <person name="Doyle S."/>
        </authorList>
    </citation>
    <scope>NUCLEOTIDE SEQUENCE [LARGE SCALE GENOMIC DNA]</scope>
    <source>
        <strain evidence="1 2">NCTC9617</strain>
    </source>
</reference>
<accession>A0A378F6Q9</accession>
<evidence type="ECO:0000313" key="1">
    <source>
        <dbReference type="EMBL" id="STW39634.1"/>
    </source>
</evidence>